<dbReference type="Pfam" id="PF02092">
    <property type="entry name" value="tRNA_synt_2f"/>
    <property type="match status" value="1"/>
</dbReference>
<protein>
    <recommendedName>
        <fullName evidence="11">Glycine--tRNA ligase beta subunit</fullName>
        <ecNumber evidence="11">6.1.1.14</ecNumber>
    </recommendedName>
    <alternativeName>
        <fullName evidence="11">Glycyl-tRNA synthetase beta subunit</fullName>
        <shortName evidence="11">GlyRS</shortName>
    </alternativeName>
</protein>
<dbReference type="NCBIfam" id="TIGR00211">
    <property type="entry name" value="glyS"/>
    <property type="match status" value="1"/>
</dbReference>
<sequence length="689" mass="77838">MIQETFLAEIGTEELPPKSLRSLAESFAANFITGLDNAYLAHGEVTWYAAPRRIALKVFSLHLFQPDRKIEKRGPAIAQAFDLEGKPTKSAEAWARSCGITVDHAERSISDKGEWLLFRANRIGYSATQLIPSLVSDALRALPIPKMMRWGNSENQFVRPVHTVTLLLGSNVIPANILGVKSDRVIRGHRFMGSNQFIIKNADQYPQILIDKGKVIADYKIRKEIIRRDAEQAAQKIGGIADINEELLEEVTSLVEWPVVLTAKFEKRFLSIPNEALVCTMQDHQKYFPIYDVLGKLLPHFIFVTNIEPKNPAYIISGNEKVVRSRLVDAEFFFDMDRKKRLEDNLPLLESVIFQQDLGTLRDKTNRLVVLSSWVASQIGADINLANRAGLLAKCDLMTNMVSEFTKIQGIMGMHYARYDSEKEEVAIALREQYWPIYAGAVLPEHPISCSLAIADKIDTITGIFGINQRPKGDKDPFALRRAALGIMQIIVERKLPLDLIILTEKAVNLYGYKLTNINVVDDVVDFMLGRFRSWYHEAGYEIDTIQAVLSCYSNKPAEFEARIKAVAHFRTLPEYTALTIANKRVSKILAKSTEFLEETIQISLLKKAAEIKLADSLIVLSDKLKTLCADGLYQEALSELAKLRVPIDTFFEQVMVLDDDEKIRRNRLTLLSNIRDLFLQVADISVLQ</sequence>
<evidence type="ECO:0000259" key="12">
    <source>
        <dbReference type="Pfam" id="PF05746"/>
    </source>
</evidence>
<keyword evidence="9 11" id="KW-0030">Aminoacyl-tRNA synthetase</keyword>
<dbReference type="InterPro" id="IPR006194">
    <property type="entry name" value="Gly-tRNA-synth_heterodimer"/>
</dbReference>
<evidence type="ECO:0000256" key="1">
    <source>
        <dbReference type="ARBA" id="ARBA00004496"/>
    </source>
</evidence>
<dbReference type="PANTHER" id="PTHR30075">
    <property type="entry name" value="GLYCYL-TRNA SYNTHETASE"/>
    <property type="match status" value="1"/>
</dbReference>
<keyword evidence="7 11" id="KW-0067">ATP-binding</keyword>
<name>A0A8E4GHZ2_9ENTR</name>
<evidence type="ECO:0000256" key="3">
    <source>
        <dbReference type="ARBA" id="ARBA00011209"/>
    </source>
</evidence>
<dbReference type="HAMAP" id="MF_00255">
    <property type="entry name" value="Gly_tRNA_synth_beta"/>
    <property type="match status" value="1"/>
</dbReference>
<evidence type="ECO:0000256" key="6">
    <source>
        <dbReference type="ARBA" id="ARBA00022741"/>
    </source>
</evidence>
<dbReference type="PROSITE" id="PS50861">
    <property type="entry name" value="AA_TRNA_LIGASE_II_GLYAB"/>
    <property type="match status" value="1"/>
</dbReference>
<comment type="subunit">
    <text evidence="3 11">Tetramer of two alpha and two beta subunits.</text>
</comment>
<keyword evidence="5 11" id="KW-0436">Ligase</keyword>
<dbReference type="Pfam" id="PF05746">
    <property type="entry name" value="DALR_1"/>
    <property type="match status" value="1"/>
</dbReference>
<evidence type="ECO:0000313" key="14">
    <source>
        <dbReference type="Proteomes" id="UP000683585"/>
    </source>
</evidence>
<evidence type="ECO:0000256" key="7">
    <source>
        <dbReference type="ARBA" id="ARBA00022840"/>
    </source>
</evidence>
<dbReference type="Proteomes" id="UP000683585">
    <property type="component" value="Chromosome"/>
</dbReference>
<dbReference type="GO" id="GO:0004814">
    <property type="term" value="F:arginine-tRNA ligase activity"/>
    <property type="evidence" value="ECO:0007669"/>
    <property type="project" value="InterPro"/>
</dbReference>
<dbReference type="AlphaFoldDB" id="A0A8E4GHZ2"/>
<dbReference type="KEGG" id="ptf:PROFFT_A_05860"/>
<evidence type="ECO:0000256" key="2">
    <source>
        <dbReference type="ARBA" id="ARBA00008226"/>
    </source>
</evidence>
<keyword evidence="14" id="KW-1185">Reference proteome</keyword>
<dbReference type="GO" id="GO:0005829">
    <property type="term" value="C:cytosol"/>
    <property type="evidence" value="ECO:0007669"/>
    <property type="project" value="TreeGrafter"/>
</dbReference>
<dbReference type="InterPro" id="IPR008909">
    <property type="entry name" value="DALR_anticod-bd"/>
</dbReference>
<feature type="domain" description="DALR anticodon binding" evidence="12">
    <location>
        <begin position="582"/>
        <end position="679"/>
    </location>
</feature>
<evidence type="ECO:0000256" key="9">
    <source>
        <dbReference type="ARBA" id="ARBA00023146"/>
    </source>
</evidence>
<comment type="subcellular location">
    <subcellularLocation>
        <location evidence="1 11">Cytoplasm</location>
    </subcellularLocation>
</comment>
<dbReference type="EC" id="6.1.1.14" evidence="11"/>
<keyword evidence="8 11" id="KW-0648">Protein biosynthesis</keyword>
<evidence type="ECO:0000256" key="8">
    <source>
        <dbReference type="ARBA" id="ARBA00022917"/>
    </source>
</evidence>
<evidence type="ECO:0000256" key="5">
    <source>
        <dbReference type="ARBA" id="ARBA00022598"/>
    </source>
</evidence>
<evidence type="ECO:0000313" key="13">
    <source>
        <dbReference type="EMBL" id="CAD6512165.1"/>
    </source>
</evidence>
<dbReference type="GO" id="GO:0004820">
    <property type="term" value="F:glycine-tRNA ligase activity"/>
    <property type="evidence" value="ECO:0007669"/>
    <property type="project" value="UniProtKB-UniRule"/>
</dbReference>
<proteinExistence type="inferred from homology"/>
<dbReference type="GO" id="GO:0006426">
    <property type="term" value="P:glycyl-tRNA aminoacylation"/>
    <property type="evidence" value="ECO:0007669"/>
    <property type="project" value="UniProtKB-UniRule"/>
</dbReference>
<organism evidence="13 14">
    <name type="scientific">Candidatus Profftia tarda</name>
    <dbReference type="NCBI Taxonomy" id="1177216"/>
    <lineage>
        <taxon>Bacteria</taxon>
        <taxon>Pseudomonadati</taxon>
        <taxon>Pseudomonadota</taxon>
        <taxon>Gammaproteobacteria</taxon>
        <taxon>Enterobacterales</taxon>
        <taxon>Enterobacteriaceae</taxon>
        <taxon>Candidatus Profftia</taxon>
    </lineage>
</organism>
<evidence type="ECO:0000256" key="10">
    <source>
        <dbReference type="ARBA" id="ARBA00047937"/>
    </source>
</evidence>
<comment type="catalytic activity">
    <reaction evidence="10 11">
        <text>tRNA(Gly) + glycine + ATP = glycyl-tRNA(Gly) + AMP + diphosphate</text>
        <dbReference type="Rhea" id="RHEA:16013"/>
        <dbReference type="Rhea" id="RHEA-COMP:9664"/>
        <dbReference type="Rhea" id="RHEA-COMP:9683"/>
        <dbReference type="ChEBI" id="CHEBI:30616"/>
        <dbReference type="ChEBI" id="CHEBI:33019"/>
        <dbReference type="ChEBI" id="CHEBI:57305"/>
        <dbReference type="ChEBI" id="CHEBI:78442"/>
        <dbReference type="ChEBI" id="CHEBI:78522"/>
        <dbReference type="ChEBI" id="CHEBI:456215"/>
        <dbReference type="EC" id="6.1.1.14"/>
    </reaction>
</comment>
<reference evidence="13" key="1">
    <citation type="submission" date="2020-10" db="EMBL/GenBank/DDBJ databases">
        <authorList>
            <person name="Szabo G."/>
        </authorList>
    </citation>
    <scope>NUCLEOTIDE SEQUENCE</scope>
    <source>
        <strain evidence="13">PROFFT</strain>
    </source>
</reference>
<evidence type="ECO:0000256" key="4">
    <source>
        <dbReference type="ARBA" id="ARBA00022490"/>
    </source>
</evidence>
<dbReference type="InterPro" id="IPR015944">
    <property type="entry name" value="Gly-tRNA-synth_bsu"/>
</dbReference>
<gene>
    <name evidence="11 13" type="primary">glyS</name>
    <name evidence="13" type="ORF">PROFFT_A_05860</name>
</gene>
<dbReference type="PANTHER" id="PTHR30075:SF2">
    <property type="entry name" value="GLYCINE--TRNA LIGASE, CHLOROPLASTIC_MITOCHONDRIAL 2"/>
    <property type="match status" value="1"/>
</dbReference>
<keyword evidence="6 11" id="KW-0547">Nucleotide-binding</keyword>
<comment type="similarity">
    <text evidence="2 11">Belongs to the class-II aminoacyl-tRNA synthetase family.</text>
</comment>
<dbReference type="GO" id="GO:0005524">
    <property type="term" value="F:ATP binding"/>
    <property type="evidence" value="ECO:0007669"/>
    <property type="project" value="UniProtKB-UniRule"/>
</dbReference>
<dbReference type="EMBL" id="LR890047">
    <property type="protein sequence ID" value="CAD6512165.1"/>
    <property type="molecule type" value="Genomic_DNA"/>
</dbReference>
<dbReference type="GO" id="GO:0006420">
    <property type="term" value="P:arginyl-tRNA aminoacylation"/>
    <property type="evidence" value="ECO:0007669"/>
    <property type="project" value="InterPro"/>
</dbReference>
<evidence type="ECO:0000256" key="11">
    <source>
        <dbReference type="HAMAP-Rule" id="MF_00255"/>
    </source>
</evidence>
<dbReference type="RefSeq" id="WP_216782349.1">
    <property type="nucleotide sequence ID" value="NZ_LR890047.1"/>
</dbReference>
<accession>A0A8E4GHZ2</accession>
<keyword evidence="4 11" id="KW-0963">Cytoplasm</keyword>